<sequence>MLMDQSHPAPPAVDGARPGDALRIGPLAGPLPNVRRIAVLRGGGLGDLLFTLPALQSLRDAYPDATLTLLGTPEHARLLADRPSPVHEVLVLPPARGVYEPAGGPPHADSDQEAARSQQRFFDQARHREFDLAVQLHGGGRWSNPFLRRLGARWTVGPRTPDAATLDRWLPYRLYQHEVLRGLEVVGLAGAPPTQLCPRLAVTAQDLSEADEALHELPRPLLVIHPGASDPRRRWPAENFAAVAVAAADRGGGVAVVGGGAEAGLVEQVVRRARDQLPADRRFAVRSLAGVLSPSGLVGVLTRGNVLLANDSGPRHLADAVGTPTTAIFWMGNAINAAPFGRARHRVHLSWTAACPVCGANCTDPNGRRCEHDVSFVADVPLAAVLDDVAELLTATERPTTQLTALDGVPR</sequence>
<dbReference type="PANTHER" id="PTHR30160">
    <property type="entry name" value="TETRAACYLDISACCHARIDE 4'-KINASE-RELATED"/>
    <property type="match status" value="1"/>
</dbReference>
<dbReference type="GO" id="GO:0005829">
    <property type="term" value="C:cytosol"/>
    <property type="evidence" value="ECO:0007669"/>
    <property type="project" value="TreeGrafter"/>
</dbReference>
<organism evidence="3 4">
    <name type="scientific">Goodfellowiella coeruleoviolacea</name>
    <dbReference type="NCBI Taxonomy" id="334858"/>
    <lineage>
        <taxon>Bacteria</taxon>
        <taxon>Bacillati</taxon>
        <taxon>Actinomycetota</taxon>
        <taxon>Actinomycetes</taxon>
        <taxon>Pseudonocardiales</taxon>
        <taxon>Pseudonocardiaceae</taxon>
        <taxon>Goodfellowiella</taxon>
    </lineage>
</organism>
<dbReference type="SUPFAM" id="SSF53756">
    <property type="entry name" value="UDP-Glycosyltransferase/glycogen phosphorylase"/>
    <property type="match status" value="1"/>
</dbReference>
<evidence type="ECO:0000256" key="1">
    <source>
        <dbReference type="ARBA" id="ARBA00022676"/>
    </source>
</evidence>
<dbReference type="PANTHER" id="PTHR30160:SF1">
    <property type="entry name" value="LIPOPOLYSACCHARIDE 1,2-N-ACETYLGLUCOSAMINETRANSFERASE-RELATED"/>
    <property type="match status" value="1"/>
</dbReference>
<evidence type="ECO:0000313" key="3">
    <source>
        <dbReference type="EMBL" id="MCP2163737.1"/>
    </source>
</evidence>
<dbReference type="InterPro" id="IPR002201">
    <property type="entry name" value="Glyco_trans_9"/>
</dbReference>
<dbReference type="GO" id="GO:0009244">
    <property type="term" value="P:lipopolysaccharide core region biosynthetic process"/>
    <property type="evidence" value="ECO:0007669"/>
    <property type="project" value="TreeGrafter"/>
</dbReference>
<dbReference type="Pfam" id="PF01075">
    <property type="entry name" value="Glyco_transf_9"/>
    <property type="match status" value="1"/>
</dbReference>
<dbReference type="Proteomes" id="UP001206128">
    <property type="component" value="Unassembled WGS sequence"/>
</dbReference>
<dbReference type="EMBL" id="JAMTCK010000001">
    <property type="protein sequence ID" value="MCP2163737.1"/>
    <property type="molecule type" value="Genomic_DNA"/>
</dbReference>
<evidence type="ECO:0000256" key="2">
    <source>
        <dbReference type="ARBA" id="ARBA00022679"/>
    </source>
</evidence>
<accession>A0AAE3GAI9</accession>
<dbReference type="CDD" id="cd03789">
    <property type="entry name" value="GT9_LPS_heptosyltransferase"/>
    <property type="match status" value="1"/>
</dbReference>
<gene>
    <name evidence="3" type="ORF">LX83_000577</name>
</gene>
<protein>
    <submittedName>
        <fullName evidence="3">ADP-heptose:LPS heptosyltransferase</fullName>
    </submittedName>
</protein>
<dbReference type="InterPro" id="IPR051199">
    <property type="entry name" value="LPS_LOS_Heptosyltrfase"/>
</dbReference>
<keyword evidence="4" id="KW-1185">Reference proteome</keyword>
<keyword evidence="2" id="KW-0808">Transferase</keyword>
<proteinExistence type="predicted"/>
<reference evidence="3" key="1">
    <citation type="submission" date="2022-06" db="EMBL/GenBank/DDBJ databases">
        <title>Genomic Encyclopedia of Archaeal and Bacterial Type Strains, Phase II (KMG-II): from individual species to whole genera.</title>
        <authorList>
            <person name="Goeker M."/>
        </authorList>
    </citation>
    <scope>NUCLEOTIDE SEQUENCE</scope>
    <source>
        <strain evidence="3">DSM 43935</strain>
    </source>
</reference>
<dbReference type="GO" id="GO:0008713">
    <property type="term" value="F:ADP-heptose-lipopolysaccharide heptosyltransferase activity"/>
    <property type="evidence" value="ECO:0007669"/>
    <property type="project" value="TreeGrafter"/>
</dbReference>
<comment type="caution">
    <text evidence="3">The sequence shown here is derived from an EMBL/GenBank/DDBJ whole genome shotgun (WGS) entry which is preliminary data.</text>
</comment>
<dbReference type="AlphaFoldDB" id="A0AAE3GAI9"/>
<keyword evidence="1" id="KW-0328">Glycosyltransferase</keyword>
<name>A0AAE3GAI9_9PSEU</name>
<evidence type="ECO:0000313" key="4">
    <source>
        <dbReference type="Proteomes" id="UP001206128"/>
    </source>
</evidence>
<dbReference type="Gene3D" id="3.40.50.2000">
    <property type="entry name" value="Glycogen Phosphorylase B"/>
    <property type="match status" value="2"/>
</dbReference>